<dbReference type="PANTHER" id="PTHR42789:SF1">
    <property type="entry name" value="D-ISOMER SPECIFIC 2-HYDROXYACID DEHYDROGENASE FAMILY PROTEIN (AFU_ORTHOLOGUE AFUA_6G10090)"/>
    <property type="match status" value="1"/>
</dbReference>
<dbReference type="Pfam" id="PF02826">
    <property type="entry name" value="2-Hacid_dh_C"/>
    <property type="match status" value="1"/>
</dbReference>
<evidence type="ECO:0000256" key="3">
    <source>
        <dbReference type="ARBA" id="ARBA00023027"/>
    </source>
</evidence>
<comment type="caution">
    <text evidence="5">The sequence shown here is derived from an EMBL/GenBank/DDBJ whole genome shotgun (WGS) entry which is preliminary data.</text>
</comment>
<dbReference type="RefSeq" id="WP_207700726.1">
    <property type="nucleotide sequence ID" value="NZ_JAFREL020000001.1"/>
</dbReference>
<evidence type="ECO:0000313" key="5">
    <source>
        <dbReference type="EMBL" id="MEO1768969.1"/>
    </source>
</evidence>
<dbReference type="InterPro" id="IPR006140">
    <property type="entry name" value="D-isomer_DH_NAD-bd"/>
</dbReference>
<proteinExistence type="inferred from homology"/>
<evidence type="ECO:0000256" key="2">
    <source>
        <dbReference type="ARBA" id="ARBA00023002"/>
    </source>
</evidence>
<comment type="similarity">
    <text evidence="1">Belongs to the D-isomer specific 2-hydroxyacid dehydrogenase family.</text>
</comment>
<organism evidence="5 6">
    <name type="scientific">Candidatus Enterococcus ferrettii</name>
    <dbReference type="NCBI Taxonomy" id="2815324"/>
    <lineage>
        <taxon>Bacteria</taxon>
        <taxon>Bacillati</taxon>
        <taxon>Bacillota</taxon>
        <taxon>Bacilli</taxon>
        <taxon>Lactobacillales</taxon>
        <taxon>Enterococcaceae</taxon>
        <taxon>Enterococcus</taxon>
    </lineage>
</organism>
<dbReference type="PANTHER" id="PTHR42789">
    <property type="entry name" value="D-ISOMER SPECIFIC 2-HYDROXYACID DEHYDROGENASE FAMILY PROTEIN (AFU_ORTHOLOGUE AFUA_6G10090)"/>
    <property type="match status" value="1"/>
</dbReference>
<accession>A0ABV0ENB8</accession>
<dbReference type="CDD" id="cd12171">
    <property type="entry name" value="2-Hacid_dh_10"/>
    <property type="match status" value="1"/>
</dbReference>
<keyword evidence="2" id="KW-0560">Oxidoreductase</keyword>
<evidence type="ECO:0000259" key="4">
    <source>
        <dbReference type="Pfam" id="PF02826"/>
    </source>
</evidence>
<dbReference type="SUPFAM" id="SSF51735">
    <property type="entry name" value="NAD(P)-binding Rossmann-fold domains"/>
    <property type="match status" value="1"/>
</dbReference>
<dbReference type="Proteomes" id="UP000664357">
    <property type="component" value="Unassembled WGS sequence"/>
</dbReference>
<reference evidence="5 6" key="1">
    <citation type="submission" date="2024-02" db="EMBL/GenBank/DDBJ databases">
        <title>The Genome Sequence of Enterococcus sp. DIV0159.</title>
        <authorList>
            <person name="Earl A."/>
            <person name="Manson A."/>
            <person name="Gilmore M."/>
            <person name="Sanders J."/>
            <person name="Shea T."/>
            <person name="Howe W."/>
            <person name="Livny J."/>
            <person name="Cuomo C."/>
            <person name="Neafsey D."/>
            <person name="Birren B."/>
        </authorList>
    </citation>
    <scope>NUCLEOTIDE SEQUENCE [LARGE SCALE GENOMIC DNA]</scope>
    <source>
        <strain evidence="5 6">665A</strain>
    </source>
</reference>
<dbReference type="InterPro" id="IPR036291">
    <property type="entry name" value="NAD(P)-bd_dom_sf"/>
</dbReference>
<name>A0ABV0ENB8_9ENTE</name>
<dbReference type="Gene3D" id="3.40.50.720">
    <property type="entry name" value="NAD(P)-binding Rossmann-like Domain"/>
    <property type="match status" value="2"/>
</dbReference>
<evidence type="ECO:0000313" key="6">
    <source>
        <dbReference type="Proteomes" id="UP000664357"/>
    </source>
</evidence>
<evidence type="ECO:0000256" key="1">
    <source>
        <dbReference type="ARBA" id="ARBA00005854"/>
    </source>
</evidence>
<dbReference type="SUPFAM" id="SSF52283">
    <property type="entry name" value="Formate/glycerate dehydrogenase catalytic domain-like"/>
    <property type="match status" value="1"/>
</dbReference>
<feature type="domain" description="D-isomer specific 2-hydroxyacid dehydrogenase NAD-binding" evidence="4">
    <location>
        <begin position="136"/>
        <end position="317"/>
    </location>
</feature>
<keyword evidence="6" id="KW-1185">Reference proteome</keyword>
<dbReference type="EMBL" id="JAFREL020000001">
    <property type="protein sequence ID" value="MEO1768969.1"/>
    <property type="molecule type" value="Genomic_DNA"/>
</dbReference>
<keyword evidence="3" id="KW-0520">NAD</keyword>
<gene>
    <name evidence="5" type="ORF">JZO67_000908</name>
</gene>
<protein>
    <submittedName>
        <fullName evidence="5">D-3-phosphoglycerate dehydrogenase/2-oxoglutarate reductase</fullName>
    </submittedName>
</protein>
<sequence>MKVVVIGDALVKSETLIEAVKEMAFAKDQALDIAVYEWHSELSKDEFQEHILAIERGGPEAVEIPEGILADLPEADYLFCHYAPISKAMLEAGKKLKLIGTCRGGIENVHVETVRELKLPFLHVIRNAEPVADFTVGLMYAETRNIARAHAAIKNGKWEKSFANDPYKTILPNLTVGIVGVGYIGKQVIERLNGLKVPVIVYDPFVDQQRVQSEGLLVEFVSDLAELFQQADIISLHMRVTEETKEMVNQHYLKLMKPGSYLINTARADLVCKDDLIKVLAEKKIAGAALDVSWTEPITADDPLLKLDNVTLTPHIAGDTIDAIPRSPFLLKKVVNDYLAKGYSDMEVR</sequence>
<dbReference type="InterPro" id="IPR050857">
    <property type="entry name" value="D-2-hydroxyacid_DH"/>
</dbReference>